<evidence type="ECO:0000256" key="2">
    <source>
        <dbReference type="ARBA" id="ARBA00022679"/>
    </source>
</evidence>
<dbReference type="InterPro" id="IPR029063">
    <property type="entry name" value="SAM-dependent_MTases_sf"/>
</dbReference>
<gene>
    <name evidence="4" type="ORF">EB233_08255</name>
</gene>
<organism evidence="4 5">
    <name type="scientific">Mesorhizobium erdmanii</name>
    <dbReference type="NCBI Taxonomy" id="1777866"/>
    <lineage>
        <taxon>Bacteria</taxon>
        <taxon>Pseudomonadati</taxon>
        <taxon>Pseudomonadota</taxon>
        <taxon>Alphaproteobacteria</taxon>
        <taxon>Hyphomicrobiales</taxon>
        <taxon>Phyllobacteriaceae</taxon>
        <taxon>Mesorhizobium</taxon>
    </lineage>
</organism>
<reference evidence="4 5" key="1">
    <citation type="submission" date="2018-10" db="EMBL/GenBank/DDBJ databases">
        <authorList>
            <person name="Perry B.J."/>
            <person name="Sullivan J.T."/>
            <person name="Murphy R.J.T."/>
            <person name="Ramsay J.P."/>
            <person name="Ronson C.W."/>
        </authorList>
    </citation>
    <scope>NUCLEOTIDE SEQUENCE [LARGE SCALE GENOMIC DNA]</scope>
    <source>
        <strain evidence="4 5">NZP2014</strain>
    </source>
</reference>
<evidence type="ECO:0000256" key="1">
    <source>
        <dbReference type="ARBA" id="ARBA00022603"/>
    </source>
</evidence>
<evidence type="ECO:0000259" key="3">
    <source>
        <dbReference type="Pfam" id="PF08241"/>
    </source>
</evidence>
<dbReference type="InterPro" id="IPR050602">
    <property type="entry name" value="Malonyl-ACP_OMT"/>
</dbReference>
<dbReference type="SUPFAM" id="SSF53335">
    <property type="entry name" value="S-adenosyl-L-methionine-dependent methyltransferases"/>
    <property type="match status" value="1"/>
</dbReference>
<accession>A0A6M7UE67</accession>
<sequence>MQPIMDTSLWLAHKRRALAQPLDGADFLMDRAADDLADRLGAVERRFGKAAVLFCQTPAAAGVLAASGKVTDIVRVETDAAFLNGAAGLIAPLETVPFEPQSLDLAVSLLSLQAMNDIPGMLIQIRRALRPDGLFLGAFAGAGTLGELRESLLAAETELYGGVSPRVIPFTDVRDAGALLQRAGLALPVADVETVTVRYANLFALMADLRAMGETSALADRSRRPGTRGLFARAAEIYAERFSDPDGRIRASFSMVWMSGWAPDASQQKPLKPGSAKVSLKTILEGSDEH</sequence>
<evidence type="ECO:0000313" key="5">
    <source>
        <dbReference type="Proteomes" id="UP000503339"/>
    </source>
</evidence>
<dbReference type="InterPro" id="IPR013216">
    <property type="entry name" value="Methyltransf_11"/>
</dbReference>
<dbReference type="EMBL" id="CP033361">
    <property type="protein sequence ID" value="QKC75541.1"/>
    <property type="molecule type" value="Genomic_DNA"/>
</dbReference>
<dbReference type="KEGG" id="merd:EB233_08255"/>
<dbReference type="AlphaFoldDB" id="A0A6M7UE67"/>
<keyword evidence="1 4" id="KW-0489">Methyltransferase</keyword>
<proteinExistence type="predicted"/>
<feature type="domain" description="Methyltransferase type 11" evidence="3">
    <location>
        <begin position="72"/>
        <end position="136"/>
    </location>
</feature>
<evidence type="ECO:0000313" key="4">
    <source>
        <dbReference type="EMBL" id="QKC75541.1"/>
    </source>
</evidence>
<keyword evidence="2 4" id="KW-0808">Transferase</keyword>
<dbReference type="RefSeq" id="WP_064992392.1">
    <property type="nucleotide sequence ID" value="NZ_CP033361.1"/>
</dbReference>
<dbReference type="Pfam" id="PF08241">
    <property type="entry name" value="Methyltransf_11"/>
    <property type="match status" value="1"/>
</dbReference>
<dbReference type="PANTHER" id="PTHR13090:SF1">
    <property type="entry name" value="ARGININE-HYDROXYLASE NDUFAF5, MITOCHONDRIAL"/>
    <property type="match status" value="1"/>
</dbReference>
<keyword evidence="5" id="KW-1185">Reference proteome</keyword>
<dbReference type="Gene3D" id="3.40.50.150">
    <property type="entry name" value="Vaccinia Virus protein VP39"/>
    <property type="match status" value="1"/>
</dbReference>
<name>A0A6M7UE67_9HYPH</name>
<dbReference type="PANTHER" id="PTHR13090">
    <property type="entry name" value="ARGININE-HYDROXYLASE NDUFAF5, MITOCHONDRIAL"/>
    <property type="match status" value="1"/>
</dbReference>
<dbReference type="Proteomes" id="UP000503339">
    <property type="component" value="Chromosome"/>
</dbReference>
<dbReference type="GO" id="GO:0008757">
    <property type="term" value="F:S-adenosylmethionine-dependent methyltransferase activity"/>
    <property type="evidence" value="ECO:0007669"/>
    <property type="project" value="InterPro"/>
</dbReference>
<dbReference type="GO" id="GO:0032259">
    <property type="term" value="P:methylation"/>
    <property type="evidence" value="ECO:0007669"/>
    <property type="project" value="UniProtKB-KW"/>
</dbReference>
<protein>
    <submittedName>
        <fullName evidence="4">Methyltransferase domain-containing protein</fullName>
    </submittedName>
</protein>